<dbReference type="Pfam" id="PF02639">
    <property type="entry name" value="DUF188"/>
    <property type="match status" value="1"/>
</dbReference>
<sequence length="228" mass="26368">MKVYLDSDAASIRDLAVEVCKEEKIEIILVKNYSQDFSTNYGTIINVDVESDAADLYIVNHLEKGDLVLTNDKGLSSLALARLAYVMDFGGNTINNLNIDSYLASRHMSRLMREQGIYTHFKKRKKSENINFESSLREFLRRNKKMLKLLVSSHCPDCPPALKYVEDNKINLEIIDITSSMKNLKYYLSFRDNNPYFDKIKKDGNVGIPLFIEDEGNKFYTFEEFKEK</sequence>
<organism evidence="2 3">
    <name type="scientific">Peptoniphilus lacrimalis</name>
    <dbReference type="NCBI Taxonomy" id="33031"/>
    <lineage>
        <taxon>Bacteria</taxon>
        <taxon>Bacillati</taxon>
        <taxon>Bacillota</taxon>
        <taxon>Tissierellia</taxon>
        <taxon>Tissierellales</taxon>
        <taxon>Peptoniphilaceae</taxon>
        <taxon>Peptoniphilus</taxon>
    </lineage>
</organism>
<dbReference type="EMBL" id="UGSZ01000001">
    <property type="protein sequence ID" value="SUB57923.1"/>
    <property type="molecule type" value="Genomic_DNA"/>
</dbReference>
<dbReference type="STRING" id="1122949.GCA_000378725_00027"/>
<dbReference type="InterPro" id="IPR003791">
    <property type="entry name" value="UPF0178"/>
</dbReference>
<evidence type="ECO:0000256" key="1">
    <source>
        <dbReference type="ARBA" id="ARBA00008522"/>
    </source>
</evidence>
<dbReference type="RefSeq" id="WP_019034119.1">
    <property type="nucleotide sequence ID" value="NZ_UGSZ01000001.1"/>
</dbReference>
<comment type="similarity">
    <text evidence="1">Belongs to the UPF0178 family.</text>
</comment>
<gene>
    <name evidence="2" type="ORF">NCTC13149_01784</name>
</gene>
<reference evidence="2 3" key="1">
    <citation type="submission" date="2018-06" db="EMBL/GenBank/DDBJ databases">
        <authorList>
            <consortium name="Pathogen Informatics"/>
            <person name="Doyle S."/>
        </authorList>
    </citation>
    <scope>NUCLEOTIDE SEQUENCE [LARGE SCALE GENOMIC DNA]</scope>
    <source>
        <strain evidence="2 3">NCTC13149</strain>
    </source>
</reference>
<dbReference type="OrthoDB" id="9798918at2"/>
<dbReference type="PANTHER" id="PTHR35146:SF1">
    <property type="entry name" value="UPF0178 PROTEIN YAII"/>
    <property type="match status" value="1"/>
</dbReference>
<dbReference type="PANTHER" id="PTHR35146">
    <property type="entry name" value="UPF0178 PROTEIN YAII"/>
    <property type="match status" value="1"/>
</dbReference>
<dbReference type="AlphaFoldDB" id="A0A379C6R2"/>
<accession>A0A379C6R2</accession>
<evidence type="ECO:0000313" key="2">
    <source>
        <dbReference type="EMBL" id="SUB57923.1"/>
    </source>
</evidence>
<proteinExistence type="inferred from homology"/>
<evidence type="ECO:0000313" key="3">
    <source>
        <dbReference type="Proteomes" id="UP000255517"/>
    </source>
</evidence>
<dbReference type="Proteomes" id="UP000255517">
    <property type="component" value="Unassembled WGS sequence"/>
</dbReference>
<name>A0A379C6R2_9FIRM</name>
<protein>
    <submittedName>
        <fullName evidence="2">Glutaredoxin-related protein</fullName>
    </submittedName>
</protein>